<dbReference type="STRING" id="60517.A0A158R879"/>
<evidence type="ECO:0000259" key="2">
    <source>
        <dbReference type="Pfam" id="PF14500"/>
    </source>
</evidence>
<evidence type="ECO:0000313" key="4">
    <source>
        <dbReference type="Proteomes" id="UP000282613"/>
    </source>
</evidence>
<dbReference type="Pfam" id="PF14500">
    <property type="entry name" value="MMS19_N"/>
    <property type="match status" value="1"/>
</dbReference>
<feature type="domain" description="MMS19 N-terminal" evidence="2">
    <location>
        <begin position="8"/>
        <end position="246"/>
    </location>
</feature>
<comment type="similarity">
    <text evidence="1">Belongs to the MET18/MMS19 family.</text>
</comment>
<dbReference type="GO" id="GO:0097361">
    <property type="term" value="C:cytosolic [4Fe-4S] assembly targeting complex"/>
    <property type="evidence" value="ECO:0007669"/>
    <property type="project" value="UniProtKB-UniRule"/>
</dbReference>
<comment type="subcellular location">
    <subcellularLocation>
        <location evidence="1">Cytoplasm</location>
        <location evidence="1">Cytoskeleton</location>
        <location evidence="1">Spindle</location>
    </subcellularLocation>
    <subcellularLocation>
        <location evidence="1">Nucleus</location>
    </subcellularLocation>
</comment>
<keyword evidence="1" id="KW-0963">Cytoplasm</keyword>
<dbReference type="GO" id="GO:0005819">
    <property type="term" value="C:spindle"/>
    <property type="evidence" value="ECO:0007669"/>
    <property type="project" value="UniProtKB-SubCell"/>
</dbReference>
<evidence type="ECO:0000313" key="3">
    <source>
        <dbReference type="EMBL" id="VDK34313.1"/>
    </source>
</evidence>
<proteinExistence type="inferred from homology"/>
<dbReference type="PANTHER" id="PTHR12891:SF0">
    <property type="entry name" value="MMS19 NUCLEOTIDE EXCISION REPAIR PROTEIN HOMOLOG"/>
    <property type="match status" value="1"/>
</dbReference>
<dbReference type="Proteomes" id="UP000282613">
    <property type="component" value="Unassembled WGS sequence"/>
</dbReference>
<reference evidence="3 4" key="2">
    <citation type="submission" date="2018-11" db="EMBL/GenBank/DDBJ databases">
        <authorList>
            <consortium name="Pathogen Informatics"/>
        </authorList>
    </citation>
    <scope>NUCLEOTIDE SEQUENCE [LARGE SCALE GENOMIC DNA]</scope>
</reference>
<comment type="function">
    <text evidence="1">Key component of the cytosolic iron-sulfur protein assembly (CIA) complex, a multiprotein complex that mediates the incorporation of iron-sulfur cluster into apoproteins specifically involved in DNA metabolism and genomic integrity. In the CIA complex, MMS19 acts as an adapter between early-acting CIA components and a subset of cellular target iron-sulfur proteins.</text>
</comment>
<keyword evidence="1" id="KW-0206">Cytoskeleton</keyword>
<dbReference type="OrthoDB" id="342900at2759"/>
<keyword evidence="4" id="KW-1185">Reference proteome</keyword>
<dbReference type="WBParaSite" id="TASK_0000498101-mRNA-1">
    <property type="protein sequence ID" value="TASK_0000498101-mRNA-1"/>
    <property type="gene ID" value="TASK_0000498101"/>
</dbReference>
<gene>
    <name evidence="3" type="ORF">TASK_LOCUS4982</name>
</gene>
<name>A0A158R879_TAEAS</name>
<dbReference type="GO" id="GO:0051604">
    <property type="term" value="P:protein maturation"/>
    <property type="evidence" value="ECO:0007669"/>
    <property type="project" value="UniProtKB-UniRule"/>
</dbReference>
<dbReference type="InterPro" id="IPR039920">
    <property type="entry name" value="MMS19"/>
</dbReference>
<evidence type="ECO:0000313" key="5">
    <source>
        <dbReference type="WBParaSite" id="TASK_0000498101-mRNA-1"/>
    </source>
</evidence>
<protein>
    <recommendedName>
        <fullName evidence="1">MMS19 nucleotide excision repair protein</fullName>
    </recommendedName>
</protein>
<keyword evidence="1" id="KW-0227">DNA damage</keyword>
<keyword evidence="1" id="KW-0539">Nucleus</keyword>
<keyword evidence="1" id="KW-0234">DNA repair</keyword>
<comment type="subunit">
    <text evidence="1">Component of the CIA complex.</text>
</comment>
<evidence type="ECO:0000256" key="1">
    <source>
        <dbReference type="RuleBase" id="RU367072"/>
    </source>
</evidence>
<dbReference type="AlphaFoldDB" id="A0A158R879"/>
<dbReference type="PANTHER" id="PTHR12891">
    <property type="entry name" value="DNA REPAIR/TRANSCRIPTION PROTEIN MET18/MMS19"/>
    <property type="match status" value="1"/>
</dbReference>
<dbReference type="GO" id="GO:0016226">
    <property type="term" value="P:iron-sulfur cluster assembly"/>
    <property type="evidence" value="ECO:0007669"/>
    <property type="project" value="UniProtKB-UniRule"/>
</dbReference>
<organism evidence="5">
    <name type="scientific">Taenia asiatica</name>
    <name type="common">Asian tapeworm</name>
    <dbReference type="NCBI Taxonomy" id="60517"/>
    <lineage>
        <taxon>Eukaryota</taxon>
        <taxon>Metazoa</taxon>
        <taxon>Spiralia</taxon>
        <taxon>Lophotrochozoa</taxon>
        <taxon>Platyhelminthes</taxon>
        <taxon>Cestoda</taxon>
        <taxon>Eucestoda</taxon>
        <taxon>Cyclophyllidea</taxon>
        <taxon>Taeniidae</taxon>
        <taxon>Taenia</taxon>
    </lineage>
</organism>
<dbReference type="GO" id="GO:0006281">
    <property type="term" value="P:DNA repair"/>
    <property type="evidence" value="ECO:0007669"/>
    <property type="project" value="UniProtKB-UniRule"/>
</dbReference>
<dbReference type="InterPro" id="IPR029240">
    <property type="entry name" value="MMS19_N"/>
</dbReference>
<reference evidence="5" key="1">
    <citation type="submission" date="2016-04" db="UniProtKB">
        <authorList>
            <consortium name="WormBaseParasite"/>
        </authorList>
    </citation>
    <scope>IDENTIFICATION</scope>
</reference>
<dbReference type="EMBL" id="UYRS01018384">
    <property type="protein sequence ID" value="VDK34313.1"/>
    <property type="molecule type" value="Genomic_DNA"/>
</dbReference>
<accession>A0A158R879</accession>
<dbReference type="GO" id="GO:0005634">
    <property type="term" value="C:nucleus"/>
    <property type="evidence" value="ECO:0007669"/>
    <property type="project" value="UniProtKB-SubCell"/>
</dbReference>
<sequence>MSELLNLVEFLNEGLTNPDSSVQKDAFRQLNDGIRSQPSKNFTDAEVEFYVSRLVLPDPDLIGIILEGILWFAQHQLLSADCAVKICSDGFFSSLHIPSLRKNERRIAYQLLLALISYDGTRSGLISMKLEFIRGFIASTEGEKDPECLMTVFSMHPLVLQHFNLAHLAEEHFDCMAAYFPVNYTPLPGSPTVISRAQLAERLRTCLWASRHLDGDLLLPLLLEKAAVRHPEARTDALGLLADCLVGTPHAASFLSEFLLTLPPQRQDPISTAHVTAYLFALCNLVSQLTTELDASCDIEDVNQLLSIVAGLALMYRDGPEEMDFVETLLKCLWPEKREDGALTGVNGWFAVAPGGARVVPRVAPQDLVADCLLTGVLASPSGPLLARLFHRLAAPLLWPRVNPLPTDDCFYRFKFEEVRLRLSRALSVRFIVWIAGCFSQIIMWTPHILFLNRLLSHFSRCRNLSFKDLKVKEEDVRAVVFNLSHTLKRSCCDLRMCDEDNQRSLAEIAAFGLLCRMLPLLRNNDEVMKAFLEFCPHVLEHMVSTERTETPQYALRLEQQCLLAKLVSDFSLAEDGLLLLLFKLLQGGSSVELEGVAIEVLQRASCNSSTILNNLFTLLYQRCSDAVGLTPVLQMASAILYISKSLRKSDENNLLPFLASILQNRANDTLNMAERLIGELPREEAKSCLLDLLSSIRLIASSLSELYPSKAFQNTCLTVMYKPRATVHVILVKHQVEIFTAFMEFGKKRQPSNSCVVILFDCAIISALRPTLPDILLSRIVDLLFNFFNVYISNLNFANSNLRSIVLNELCVCSATLINKFPSSEVPEILAKIFNLLLAHVGEGECSASFVLISRFVVLTLRGLLVSQLSATATARQCLLERLLGVLLSTNAPRAERDLQRACLLFSLHLLLPLHEAAYVDTGLEAEVELESLALNEEVTHCLVNPLAVQKCFCLVGLRLRTAWQLLRQVADSSPEQASLEEAFLHGYLRLASLLPDNIVGDYASDALEAAVVGVVGDAQHAVGPRTQALALFVIARLVARYSTLSTSFSLLSSPDAADDFLKKLSCLRVTCASADSSLQTTSSLRFNLARCLRFLVDLPPVATARHRGTVRRLLEDLLDDNCQSVRLEAARAHNDWCLKV</sequence>